<feature type="domain" description="BTB" evidence="2">
    <location>
        <begin position="41"/>
        <end position="108"/>
    </location>
</feature>
<dbReference type="InterPro" id="IPR011333">
    <property type="entry name" value="SKP1/BTB/POZ_sf"/>
</dbReference>
<feature type="compositionally biased region" description="Basic residues" evidence="1">
    <location>
        <begin position="1"/>
        <end position="10"/>
    </location>
</feature>
<dbReference type="Pfam" id="PF00651">
    <property type="entry name" value="BTB"/>
    <property type="match status" value="1"/>
</dbReference>
<sequence>MSNRRNKRKNGATENPTDAVPAPRKDLIDALSRIYHDPKYKDLTILCSDQVFSVHKCIVCTQSAFFAKACDGEFQQEASTGQVVLHEDPALVRGMIEYLYTSDYRMVTLSLTPNGHTSSNTPLPDASEADDIVADEHALCQQLQGEEAKDSASQLGDAKEYPQAAVDPLSFHILMYSLADRMFIEGLKDQSSRKAEQELNQQLIEKVDQCLLPRAIVEIYSSTPAGVRGLRDIAVRVTMARLAKLNRMGCSGLGEILKNGLLDPVPQFCFDLLVAIMDNNS</sequence>
<proteinExistence type="predicted"/>
<accession>A0A9W4JY17</accession>
<evidence type="ECO:0000313" key="4">
    <source>
        <dbReference type="Proteomes" id="UP001152646"/>
    </source>
</evidence>
<dbReference type="PROSITE" id="PS50097">
    <property type="entry name" value="BTB"/>
    <property type="match status" value="1"/>
</dbReference>
<evidence type="ECO:0000259" key="2">
    <source>
        <dbReference type="PROSITE" id="PS50097"/>
    </source>
</evidence>
<comment type="caution">
    <text evidence="3">The sequence shown here is derived from an EMBL/GenBank/DDBJ whole genome shotgun (WGS) entry which is preliminary data.</text>
</comment>
<dbReference type="OrthoDB" id="6359816at2759"/>
<evidence type="ECO:0000256" key="1">
    <source>
        <dbReference type="SAM" id="MobiDB-lite"/>
    </source>
</evidence>
<dbReference type="SUPFAM" id="SSF54695">
    <property type="entry name" value="POZ domain"/>
    <property type="match status" value="1"/>
</dbReference>
<dbReference type="EMBL" id="CAJVPA010000239">
    <property type="protein sequence ID" value="CAG8419342.1"/>
    <property type="molecule type" value="Genomic_DNA"/>
</dbReference>
<dbReference type="Gene3D" id="3.30.710.10">
    <property type="entry name" value="Potassium Channel Kv1.1, Chain A"/>
    <property type="match status" value="1"/>
</dbReference>
<organism evidence="3 4">
    <name type="scientific">Penicillium salamii</name>
    <dbReference type="NCBI Taxonomy" id="1612424"/>
    <lineage>
        <taxon>Eukaryota</taxon>
        <taxon>Fungi</taxon>
        <taxon>Dikarya</taxon>
        <taxon>Ascomycota</taxon>
        <taxon>Pezizomycotina</taxon>
        <taxon>Eurotiomycetes</taxon>
        <taxon>Eurotiomycetidae</taxon>
        <taxon>Eurotiales</taxon>
        <taxon>Aspergillaceae</taxon>
        <taxon>Penicillium</taxon>
    </lineage>
</organism>
<feature type="region of interest" description="Disordered" evidence="1">
    <location>
        <begin position="1"/>
        <end position="23"/>
    </location>
</feature>
<name>A0A9W4JY17_9EURO</name>
<reference evidence="3" key="1">
    <citation type="submission" date="2021-07" db="EMBL/GenBank/DDBJ databases">
        <authorList>
            <person name="Branca A.L. A."/>
        </authorList>
    </citation>
    <scope>NUCLEOTIDE SEQUENCE</scope>
</reference>
<dbReference type="PANTHER" id="PTHR47843:SF5">
    <property type="entry name" value="BTB_POZ DOMAIN PROTEIN"/>
    <property type="match status" value="1"/>
</dbReference>
<protein>
    <recommendedName>
        <fullName evidence="2">BTB domain-containing protein</fullName>
    </recommendedName>
</protein>
<dbReference type="InterPro" id="IPR000210">
    <property type="entry name" value="BTB/POZ_dom"/>
</dbReference>
<dbReference type="AlphaFoldDB" id="A0A9W4JY17"/>
<evidence type="ECO:0000313" key="3">
    <source>
        <dbReference type="EMBL" id="CAG8419342.1"/>
    </source>
</evidence>
<dbReference type="CDD" id="cd18186">
    <property type="entry name" value="BTB_POZ_ZBTB_KLHL-like"/>
    <property type="match status" value="1"/>
</dbReference>
<gene>
    <name evidence="3" type="ORF">PSALAMII_LOCUS10039</name>
</gene>
<dbReference type="Proteomes" id="UP001152646">
    <property type="component" value="Unassembled WGS sequence"/>
</dbReference>
<dbReference type="PANTHER" id="PTHR47843">
    <property type="entry name" value="BTB DOMAIN-CONTAINING PROTEIN-RELATED"/>
    <property type="match status" value="1"/>
</dbReference>